<dbReference type="Proteomes" id="UP000887577">
    <property type="component" value="Unplaced"/>
</dbReference>
<reference evidence="2" key="1">
    <citation type="submission" date="2022-11" db="UniProtKB">
        <authorList>
            <consortium name="WormBaseParasite"/>
        </authorList>
    </citation>
    <scope>IDENTIFICATION</scope>
</reference>
<proteinExistence type="predicted"/>
<sequence>MLSNKFHHTVKNGTGTKLITLFQKQHLQQQQQLRSGSSSTDAEIPSHRLPVHDGFLMDTRAKGEREILDPAWKPKVGGYTKSLRIEIIDRKDYAFIGQYLTWHFAKYCNIFECQQMTYDEAAPFFFNLLHPAIDKPFSFAAFEGDKLVGIRINTFHTADEFPEMYPRGLQVDNPKFIIEKDYGQVDVIT</sequence>
<dbReference type="Gene3D" id="3.40.630.30">
    <property type="match status" value="1"/>
</dbReference>
<evidence type="ECO:0000313" key="1">
    <source>
        <dbReference type="Proteomes" id="UP000887577"/>
    </source>
</evidence>
<name>A0A914ZBS8_9BILA</name>
<keyword evidence="1" id="KW-1185">Reference proteome</keyword>
<dbReference type="AlphaFoldDB" id="A0A914ZBS8"/>
<accession>A0A914ZBS8</accession>
<protein>
    <submittedName>
        <fullName evidence="2">Uncharacterized protein</fullName>
    </submittedName>
</protein>
<organism evidence="1 2">
    <name type="scientific">Panagrolaimus superbus</name>
    <dbReference type="NCBI Taxonomy" id="310955"/>
    <lineage>
        <taxon>Eukaryota</taxon>
        <taxon>Metazoa</taxon>
        <taxon>Ecdysozoa</taxon>
        <taxon>Nematoda</taxon>
        <taxon>Chromadorea</taxon>
        <taxon>Rhabditida</taxon>
        <taxon>Tylenchina</taxon>
        <taxon>Panagrolaimomorpha</taxon>
        <taxon>Panagrolaimoidea</taxon>
        <taxon>Panagrolaimidae</taxon>
        <taxon>Panagrolaimus</taxon>
    </lineage>
</organism>
<evidence type="ECO:0000313" key="2">
    <source>
        <dbReference type="WBParaSite" id="PSU_v2.g9199.t1"/>
    </source>
</evidence>
<dbReference type="WBParaSite" id="PSU_v2.g9199.t1">
    <property type="protein sequence ID" value="PSU_v2.g9199.t1"/>
    <property type="gene ID" value="PSU_v2.g9199"/>
</dbReference>